<gene>
    <name evidence="2" type="ORF">SAMN05421818_104133</name>
</gene>
<dbReference type="RefSeq" id="WP_090406325.1">
    <property type="nucleotide sequence ID" value="NZ_FNDQ01000004.1"/>
</dbReference>
<organism evidence="2 3">
    <name type="scientific">Myroides phaeus</name>
    <dbReference type="NCBI Taxonomy" id="702745"/>
    <lineage>
        <taxon>Bacteria</taxon>
        <taxon>Pseudomonadati</taxon>
        <taxon>Bacteroidota</taxon>
        <taxon>Flavobacteriia</taxon>
        <taxon>Flavobacteriales</taxon>
        <taxon>Flavobacteriaceae</taxon>
        <taxon>Myroides</taxon>
    </lineage>
</organism>
<protein>
    <recommendedName>
        <fullName evidence="4">Lipoprotein</fullName>
    </recommendedName>
</protein>
<keyword evidence="3" id="KW-1185">Reference proteome</keyword>
<dbReference type="PROSITE" id="PS51257">
    <property type="entry name" value="PROKAR_LIPOPROTEIN"/>
    <property type="match status" value="1"/>
</dbReference>
<proteinExistence type="predicted"/>
<evidence type="ECO:0000313" key="2">
    <source>
        <dbReference type="EMBL" id="SDH46794.1"/>
    </source>
</evidence>
<dbReference type="AlphaFoldDB" id="A0A1G8CN47"/>
<name>A0A1G8CN47_9FLAO</name>
<dbReference type="Proteomes" id="UP000243588">
    <property type="component" value="Unassembled WGS sequence"/>
</dbReference>
<dbReference type="EMBL" id="FNDQ01000004">
    <property type="protein sequence ID" value="SDH46794.1"/>
    <property type="molecule type" value="Genomic_DNA"/>
</dbReference>
<feature type="signal peptide" evidence="1">
    <location>
        <begin position="1"/>
        <end position="20"/>
    </location>
</feature>
<sequence>MKKMILFLAVATTAMLTSCGGSTIFPQNEDNGKQVKDLVIKNFGGDKQVSAITLLSQDELYAALGSVTIQYKDGDKKYEQTYADGKVGEPKEEMENAMAKQASELIANIQNKVGVKTEAKKDYTVALESINYDQIPYQVGAAAAMLESEYEKFVLRSYTVRVVGENELQVRFVIHAQKIGEAKEMRGRKTVTSYYDFTFEVQKDGTVDFAGI</sequence>
<evidence type="ECO:0000313" key="3">
    <source>
        <dbReference type="Proteomes" id="UP000243588"/>
    </source>
</evidence>
<evidence type="ECO:0000256" key="1">
    <source>
        <dbReference type="SAM" id="SignalP"/>
    </source>
</evidence>
<dbReference type="STRING" id="702745.SAMN05421818_104133"/>
<evidence type="ECO:0008006" key="4">
    <source>
        <dbReference type="Google" id="ProtNLM"/>
    </source>
</evidence>
<accession>A0A1G8CN47</accession>
<keyword evidence="1" id="KW-0732">Signal</keyword>
<reference evidence="3" key="1">
    <citation type="submission" date="2016-10" db="EMBL/GenBank/DDBJ databases">
        <authorList>
            <person name="Varghese N."/>
            <person name="Submissions S."/>
        </authorList>
    </citation>
    <scope>NUCLEOTIDE SEQUENCE [LARGE SCALE GENOMIC DNA]</scope>
    <source>
        <strain evidence="3">DSM 23313</strain>
    </source>
</reference>
<feature type="chain" id="PRO_5017366059" description="Lipoprotein" evidence="1">
    <location>
        <begin position="21"/>
        <end position="212"/>
    </location>
</feature>